<feature type="disulfide bond" evidence="6">
    <location>
        <begin position="68"/>
        <end position="133"/>
    </location>
</feature>
<feature type="active site" evidence="4">
    <location>
        <position position="72"/>
    </location>
</feature>
<evidence type="ECO:0000313" key="11">
    <source>
        <dbReference type="WBParaSite" id="Pan_g14657.t1"/>
    </source>
</evidence>
<accession>A0A7E4V0A7</accession>
<keyword evidence="5" id="KW-0479">Metal-binding</keyword>
<dbReference type="PRINTS" id="PR00389">
    <property type="entry name" value="PHPHLIPASEA2"/>
</dbReference>
<dbReference type="SUPFAM" id="SSF48619">
    <property type="entry name" value="Phospholipase A2, PLA2"/>
    <property type="match status" value="1"/>
</dbReference>
<comment type="cofactor">
    <cofactor evidence="5">
        <name>Ca(2+)</name>
        <dbReference type="ChEBI" id="CHEBI:29108"/>
    </cofactor>
    <text evidence="5">Binds 1 Ca(2+) ion per subunit.</text>
</comment>
<reference evidence="11" key="2">
    <citation type="submission" date="2020-10" db="UniProtKB">
        <authorList>
            <consortium name="WormBaseParasite"/>
        </authorList>
    </citation>
    <scope>IDENTIFICATION</scope>
</reference>
<dbReference type="InterPro" id="IPR016090">
    <property type="entry name" value="PLA2-like_dom"/>
</dbReference>
<evidence type="ECO:0000256" key="7">
    <source>
        <dbReference type="RuleBase" id="RU003654"/>
    </source>
</evidence>
<evidence type="ECO:0000256" key="6">
    <source>
        <dbReference type="PIRSR" id="PIRSR601211-3"/>
    </source>
</evidence>
<dbReference type="GO" id="GO:0050482">
    <property type="term" value="P:arachidonate secretion"/>
    <property type="evidence" value="ECO:0007669"/>
    <property type="project" value="InterPro"/>
</dbReference>
<dbReference type="PROSITE" id="PS00118">
    <property type="entry name" value="PA2_HIS"/>
    <property type="match status" value="1"/>
</dbReference>
<dbReference type="GO" id="GO:0005576">
    <property type="term" value="C:extracellular region"/>
    <property type="evidence" value="ECO:0007669"/>
    <property type="project" value="UniProtKB-SubCell"/>
</dbReference>
<dbReference type="EC" id="3.1.1.4" evidence="8"/>
<dbReference type="Pfam" id="PF00068">
    <property type="entry name" value="Phospholip_A2_1"/>
    <property type="match status" value="1"/>
</dbReference>
<comment type="similarity">
    <text evidence="7">Belongs to the phospholipase A2 family.</text>
</comment>
<dbReference type="Gene3D" id="1.20.90.10">
    <property type="entry name" value="Phospholipase A2 domain"/>
    <property type="match status" value="1"/>
</dbReference>
<name>A0A7E4V0A7_PANRE</name>
<dbReference type="Proteomes" id="UP000492821">
    <property type="component" value="Unassembled WGS sequence"/>
</dbReference>
<feature type="binding site" evidence="5">
    <location>
        <position position="56"/>
    </location>
    <ligand>
        <name>Ca(2+)</name>
        <dbReference type="ChEBI" id="CHEBI:29108"/>
    </ligand>
</feature>
<keyword evidence="5 8" id="KW-0106">Calcium</keyword>
<proteinExistence type="inferred from homology"/>
<comment type="catalytic activity">
    <reaction evidence="8">
        <text>a 1,2-diacyl-sn-glycero-3-phosphocholine + H2O = a 1-acyl-sn-glycero-3-phosphocholine + a fatty acid + H(+)</text>
        <dbReference type="Rhea" id="RHEA:15801"/>
        <dbReference type="ChEBI" id="CHEBI:15377"/>
        <dbReference type="ChEBI" id="CHEBI:15378"/>
        <dbReference type="ChEBI" id="CHEBI:28868"/>
        <dbReference type="ChEBI" id="CHEBI:57643"/>
        <dbReference type="ChEBI" id="CHEBI:58168"/>
        <dbReference type="EC" id="3.1.1.4"/>
    </reaction>
</comment>
<feature type="signal peptide" evidence="8">
    <location>
        <begin position="1"/>
        <end position="19"/>
    </location>
</feature>
<feature type="disulfide bond" evidence="6">
    <location>
        <begin position="53"/>
        <end position="69"/>
    </location>
</feature>
<keyword evidence="8" id="KW-0378">Hydrolase</keyword>
<evidence type="ECO:0000256" key="5">
    <source>
        <dbReference type="PIRSR" id="PIRSR601211-2"/>
    </source>
</evidence>
<dbReference type="WBParaSite" id="Pan_g14657.t1">
    <property type="protein sequence ID" value="Pan_g14657.t1"/>
    <property type="gene ID" value="Pan_g14657"/>
</dbReference>
<feature type="active site" evidence="4">
    <location>
        <position position="127"/>
    </location>
</feature>
<dbReference type="GO" id="GO:0004623">
    <property type="term" value="F:phospholipase A2 activity"/>
    <property type="evidence" value="ECO:0007669"/>
    <property type="project" value="UniProtKB-EC"/>
</dbReference>
<keyword evidence="8" id="KW-0732">Signal</keyword>
<feature type="binding site" evidence="5">
    <location>
        <position position="54"/>
    </location>
    <ligand>
        <name>Ca(2+)</name>
        <dbReference type="ChEBI" id="CHEBI:29108"/>
    </ligand>
</feature>
<dbReference type="PANTHER" id="PTHR11716">
    <property type="entry name" value="PHOSPHOLIPASE A2 FAMILY MEMBER"/>
    <property type="match status" value="1"/>
</dbReference>
<protein>
    <recommendedName>
        <fullName evidence="8">Phospholipase A2</fullName>
        <ecNumber evidence="8">3.1.1.4</ecNumber>
    </recommendedName>
</protein>
<dbReference type="GO" id="GO:0016042">
    <property type="term" value="P:lipid catabolic process"/>
    <property type="evidence" value="ECO:0007669"/>
    <property type="project" value="InterPro"/>
</dbReference>
<dbReference type="CDD" id="cd00125">
    <property type="entry name" value="PLA2c"/>
    <property type="match status" value="1"/>
</dbReference>
<feature type="chain" id="PRO_5029033069" description="Phospholipase A2" evidence="8">
    <location>
        <begin position="20"/>
        <end position="175"/>
    </location>
</feature>
<evidence type="ECO:0000259" key="9">
    <source>
        <dbReference type="SMART" id="SM00085"/>
    </source>
</evidence>
<feature type="disulfide bond" evidence="6">
    <location>
        <begin position="75"/>
        <end position="126"/>
    </location>
</feature>
<feature type="binding site" evidence="5">
    <location>
        <position position="73"/>
    </location>
    <ligand>
        <name>Ca(2+)</name>
        <dbReference type="ChEBI" id="CHEBI:29108"/>
    </ligand>
</feature>
<feature type="disulfide bond" evidence="6">
    <location>
        <begin position="85"/>
        <end position="119"/>
    </location>
</feature>
<keyword evidence="10" id="KW-1185">Reference proteome</keyword>
<dbReference type="InterPro" id="IPR001211">
    <property type="entry name" value="PLA2"/>
</dbReference>
<evidence type="ECO:0000313" key="10">
    <source>
        <dbReference type="Proteomes" id="UP000492821"/>
    </source>
</evidence>
<evidence type="ECO:0000256" key="3">
    <source>
        <dbReference type="ARBA" id="ARBA00023157"/>
    </source>
</evidence>
<keyword evidence="2 8" id="KW-0964">Secreted</keyword>
<sequence>MLLLFLPVLLIFAPDNVNAANPRKLKALWNLERMSECKLGYTALDYDNYGCWCGPGGSGTPVDEIDHCCMLHDQCYDSAVDRKICFDTPFEYVEDYTWSCVVGNNSLKEPTCAEPQSDCKLNLCWCDRAVVDCWAQYAKPNHKKSCRKPQSAIHNLFKVWSSHLEFLRKVTSVLV</sequence>
<dbReference type="InterPro" id="IPR036444">
    <property type="entry name" value="PLipase_A2_dom_sf"/>
</dbReference>
<feature type="domain" description="Phospholipase A2-like central" evidence="9">
    <location>
        <begin position="27"/>
        <end position="147"/>
    </location>
</feature>
<dbReference type="GO" id="GO:0005509">
    <property type="term" value="F:calcium ion binding"/>
    <property type="evidence" value="ECO:0007669"/>
    <property type="project" value="InterPro"/>
</dbReference>
<dbReference type="InterPro" id="IPR033113">
    <property type="entry name" value="PLA2_histidine"/>
</dbReference>
<dbReference type="GO" id="GO:0006644">
    <property type="term" value="P:phospholipid metabolic process"/>
    <property type="evidence" value="ECO:0007669"/>
    <property type="project" value="InterPro"/>
</dbReference>
<dbReference type="PANTHER" id="PTHR11716:SF107">
    <property type="entry name" value="PHOSPHOLIPASE A2"/>
    <property type="match status" value="1"/>
</dbReference>
<feature type="disulfide bond" evidence="6">
    <location>
        <begin position="112"/>
        <end position="124"/>
    </location>
</feature>
<reference evidence="10" key="1">
    <citation type="journal article" date="2013" name="Genetics">
        <title>The draft genome and transcriptome of Panagrellus redivivus are shaped by the harsh demands of a free-living lifestyle.</title>
        <authorList>
            <person name="Srinivasan J."/>
            <person name="Dillman A.R."/>
            <person name="Macchietto M.G."/>
            <person name="Heikkinen L."/>
            <person name="Lakso M."/>
            <person name="Fracchia K.M."/>
            <person name="Antoshechkin I."/>
            <person name="Mortazavi A."/>
            <person name="Wong G."/>
            <person name="Sternberg P.W."/>
        </authorList>
    </citation>
    <scope>NUCLEOTIDE SEQUENCE [LARGE SCALE GENOMIC DNA]</scope>
    <source>
        <strain evidence="10">MT8872</strain>
    </source>
</reference>
<comment type="subcellular location">
    <subcellularLocation>
        <location evidence="1 8">Secreted</location>
    </subcellularLocation>
</comment>
<evidence type="ECO:0000256" key="8">
    <source>
        <dbReference type="RuleBase" id="RU361236"/>
    </source>
</evidence>
<dbReference type="SMART" id="SM00085">
    <property type="entry name" value="PA2c"/>
    <property type="match status" value="1"/>
</dbReference>
<evidence type="ECO:0000256" key="1">
    <source>
        <dbReference type="ARBA" id="ARBA00004613"/>
    </source>
</evidence>
<keyword evidence="3 6" id="KW-1015">Disulfide bond</keyword>
<evidence type="ECO:0000256" key="2">
    <source>
        <dbReference type="ARBA" id="ARBA00022525"/>
    </source>
</evidence>
<evidence type="ECO:0000256" key="4">
    <source>
        <dbReference type="PIRSR" id="PIRSR601211-1"/>
    </source>
</evidence>
<dbReference type="AlphaFoldDB" id="A0A7E4V0A7"/>
<keyword evidence="8" id="KW-0443">Lipid metabolism</keyword>
<organism evidence="10 11">
    <name type="scientific">Panagrellus redivivus</name>
    <name type="common">Microworm</name>
    <dbReference type="NCBI Taxonomy" id="6233"/>
    <lineage>
        <taxon>Eukaryota</taxon>
        <taxon>Metazoa</taxon>
        <taxon>Ecdysozoa</taxon>
        <taxon>Nematoda</taxon>
        <taxon>Chromadorea</taxon>
        <taxon>Rhabditida</taxon>
        <taxon>Tylenchina</taxon>
        <taxon>Panagrolaimomorpha</taxon>
        <taxon>Panagrolaimoidea</taxon>
        <taxon>Panagrolaimidae</taxon>
        <taxon>Panagrellus</taxon>
    </lineage>
</organism>